<keyword evidence="2" id="KW-1185">Reference proteome</keyword>
<dbReference type="EMBL" id="JAUSVF010000001">
    <property type="protein sequence ID" value="MDQ0320037.1"/>
    <property type="molecule type" value="Genomic_DNA"/>
</dbReference>
<evidence type="ECO:0000313" key="2">
    <source>
        <dbReference type="Proteomes" id="UP001230207"/>
    </source>
</evidence>
<accession>A0ABU0BP55</accession>
<dbReference type="RefSeq" id="WP_307229417.1">
    <property type="nucleotide sequence ID" value="NZ_JAUSVF010000001.1"/>
</dbReference>
<organism evidence="1 2">
    <name type="scientific">Pararhizobium capsulatum DSM 1112</name>
    <dbReference type="NCBI Taxonomy" id="1121113"/>
    <lineage>
        <taxon>Bacteria</taxon>
        <taxon>Pseudomonadati</taxon>
        <taxon>Pseudomonadota</taxon>
        <taxon>Alphaproteobacteria</taxon>
        <taxon>Hyphomicrobiales</taxon>
        <taxon>Rhizobiaceae</taxon>
        <taxon>Rhizobium/Agrobacterium group</taxon>
        <taxon>Pararhizobium</taxon>
    </lineage>
</organism>
<evidence type="ECO:0000313" key="1">
    <source>
        <dbReference type="EMBL" id="MDQ0320037.1"/>
    </source>
</evidence>
<reference evidence="1 2" key="1">
    <citation type="submission" date="2023-07" db="EMBL/GenBank/DDBJ databases">
        <title>Genomic Encyclopedia of Type Strains, Phase IV (KMG-IV): sequencing the most valuable type-strain genomes for metagenomic binning, comparative biology and taxonomic classification.</title>
        <authorList>
            <person name="Goeker M."/>
        </authorList>
    </citation>
    <scope>NUCLEOTIDE SEQUENCE [LARGE SCALE GENOMIC DNA]</scope>
    <source>
        <strain evidence="1 2">DSM 1112</strain>
    </source>
</reference>
<name>A0ABU0BP55_9HYPH</name>
<gene>
    <name evidence="1" type="ORF">QO002_002175</name>
</gene>
<sequence>MELFHMRVMQRQVLDQCKYLIKAAERINTGLAANDLDEVFFSIQNLLNAGANISKMLWGQLGKRAKEREALRASVNVADDSALREVTMRNNFEHMDERIDRWWVNSKQHVHVDRVVAPKGAVAIPDPTDLFREFDPTTTNVGFWGQEFNIQALVDAVQAILPALEAEAKKPHWIQ</sequence>
<proteinExistence type="predicted"/>
<comment type="caution">
    <text evidence="1">The sequence shown here is derived from an EMBL/GenBank/DDBJ whole genome shotgun (WGS) entry which is preliminary data.</text>
</comment>
<protein>
    <submittedName>
        <fullName evidence="1">Uncharacterized protein</fullName>
    </submittedName>
</protein>
<dbReference type="Proteomes" id="UP001230207">
    <property type="component" value="Unassembled WGS sequence"/>
</dbReference>